<name>A0ABY6KDC1_9ARAC</name>
<protein>
    <recommendedName>
        <fullName evidence="1">DUF5641 domain-containing protein</fullName>
    </recommendedName>
</protein>
<reference evidence="2 3" key="1">
    <citation type="submission" date="2022-01" db="EMBL/GenBank/DDBJ databases">
        <title>A chromosomal length assembly of Cordylochernes scorpioides.</title>
        <authorList>
            <person name="Zeh D."/>
            <person name="Zeh J."/>
        </authorList>
    </citation>
    <scope>NUCLEOTIDE SEQUENCE [LARGE SCALE GENOMIC DNA]</scope>
    <source>
        <strain evidence="2">IN4F17</strain>
        <tissue evidence="2">Whole Body</tissue>
    </source>
</reference>
<evidence type="ECO:0000313" key="2">
    <source>
        <dbReference type="EMBL" id="UYV66805.1"/>
    </source>
</evidence>
<evidence type="ECO:0000313" key="3">
    <source>
        <dbReference type="Proteomes" id="UP001235939"/>
    </source>
</evidence>
<proteinExistence type="predicted"/>
<organism evidence="2 3">
    <name type="scientific">Cordylochernes scorpioides</name>
    <dbReference type="NCBI Taxonomy" id="51811"/>
    <lineage>
        <taxon>Eukaryota</taxon>
        <taxon>Metazoa</taxon>
        <taxon>Ecdysozoa</taxon>
        <taxon>Arthropoda</taxon>
        <taxon>Chelicerata</taxon>
        <taxon>Arachnida</taxon>
        <taxon>Pseudoscorpiones</taxon>
        <taxon>Cheliferoidea</taxon>
        <taxon>Chernetidae</taxon>
        <taxon>Cordylochernes</taxon>
    </lineage>
</organism>
<keyword evidence="3" id="KW-1185">Reference proteome</keyword>
<dbReference type="Pfam" id="PF18701">
    <property type="entry name" value="DUF5641"/>
    <property type="match status" value="1"/>
</dbReference>
<accession>A0ABY6KDC1</accession>
<feature type="domain" description="DUF5641" evidence="1">
    <location>
        <begin position="6"/>
        <end position="62"/>
    </location>
</feature>
<sequence>MYFGNEGDLILLKDTISPPAMYWSLGRITKVFPGADGKVRVVEVKTKHQERLTRTVSKIVPLPFAEDQKRPRTIWTSNLKDWSDQDLGGKPESRKMVFHDY</sequence>
<evidence type="ECO:0000259" key="1">
    <source>
        <dbReference type="Pfam" id="PF18701"/>
    </source>
</evidence>
<dbReference type="EMBL" id="CP092866">
    <property type="protein sequence ID" value="UYV66805.1"/>
    <property type="molecule type" value="Genomic_DNA"/>
</dbReference>
<dbReference type="InterPro" id="IPR040676">
    <property type="entry name" value="DUF5641"/>
</dbReference>
<gene>
    <name evidence="2" type="ORF">LAZ67_4002907</name>
</gene>
<dbReference type="Proteomes" id="UP001235939">
    <property type="component" value="Chromosome 04"/>
</dbReference>